<dbReference type="InterPro" id="IPR042099">
    <property type="entry name" value="ANL_N_sf"/>
</dbReference>
<comment type="cofactor">
    <cofactor evidence="1">
        <name>pantetheine 4'-phosphate</name>
        <dbReference type="ChEBI" id="CHEBI:47942"/>
    </cofactor>
</comment>
<evidence type="ECO:0000256" key="4">
    <source>
        <dbReference type="ARBA" id="ARBA00022553"/>
    </source>
</evidence>
<protein>
    <submittedName>
        <fullName evidence="10">Non-ribosomal peptide synthetase</fullName>
    </submittedName>
</protein>
<dbReference type="Pfam" id="PF00501">
    <property type="entry name" value="AMP-binding"/>
    <property type="match status" value="4"/>
</dbReference>
<keyword evidence="6" id="KW-0067">ATP-binding</keyword>
<dbReference type="FunFam" id="1.10.1200.10:FF:000016">
    <property type="entry name" value="Non-ribosomal peptide synthase"/>
    <property type="match status" value="1"/>
</dbReference>
<dbReference type="SUPFAM" id="SSF56801">
    <property type="entry name" value="Acetyl-CoA synthetase-like"/>
    <property type="match status" value="4"/>
</dbReference>
<dbReference type="CDD" id="cd03263">
    <property type="entry name" value="ABC_subfamily_A"/>
    <property type="match status" value="1"/>
</dbReference>
<dbReference type="KEGG" id="lem:LEN_2798"/>
<keyword evidence="4" id="KW-0597">Phosphoprotein</keyword>
<evidence type="ECO:0000256" key="6">
    <source>
        <dbReference type="ARBA" id="ARBA00022840"/>
    </source>
</evidence>
<reference evidence="10 11" key="1">
    <citation type="journal article" date="2017" name="DNA Res.">
        <title>Complete genome sequence and expression profile of the commercial lytic enzyme producer Lysobacter enzymogenes M497-1.</title>
        <authorList>
            <person name="Takami H."/>
            <person name="Toyoda A."/>
            <person name="Uchiyama I."/>
            <person name="Itoh T."/>
            <person name="Takaki Y."/>
            <person name="Arai W."/>
            <person name="Nishi S."/>
            <person name="Kawai M."/>
            <person name="Shinya K."/>
            <person name="Ikeda H."/>
        </authorList>
    </citation>
    <scope>NUCLEOTIDE SEQUENCE [LARGE SCALE GENOMIC DNA]</scope>
    <source>
        <strain evidence="10 11">M497-1</strain>
    </source>
</reference>
<dbReference type="NCBIfam" id="NF003417">
    <property type="entry name" value="PRK04813.1"/>
    <property type="match status" value="4"/>
</dbReference>
<feature type="domain" description="Carrier" evidence="8">
    <location>
        <begin position="3991"/>
        <end position="4065"/>
    </location>
</feature>
<dbReference type="NCBIfam" id="TIGR01733">
    <property type="entry name" value="AA-adenyl-dom"/>
    <property type="match status" value="4"/>
</dbReference>
<dbReference type="CDD" id="cd05930">
    <property type="entry name" value="A_NRPS"/>
    <property type="match status" value="2"/>
</dbReference>
<dbReference type="CDD" id="cd19544">
    <property type="entry name" value="E-C_NRPS"/>
    <property type="match status" value="1"/>
</dbReference>
<gene>
    <name evidence="10" type="ORF">LEN_2798</name>
</gene>
<dbReference type="InterPro" id="IPR027417">
    <property type="entry name" value="P-loop_NTPase"/>
</dbReference>
<dbReference type="Pfam" id="PF00550">
    <property type="entry name" value="PP-binding"/>
    <property type="match status" value="4"/>
</dbReference>
<dbReference type="SUPFAM" id="SSF47336">
    <property type="entry name" value="ACP-like"/>
    <property type="match status" value="4"/>
</dbReference>
<dbReference type="CDD" id="cd12117">
    <property type="entry name" value="A_NRPS_Srf_like"/>
    <property type="match status" value="1"/>
</dbReference>
<evidence type="ECO:0000259" key="9">
    <source>
        <dbReference type="PROSITE" id="PS50893"/>
    </source>
</evidence>
<dbReference type="Proteomes" id="UP000218824">
    <property type="component" value="Chromosome"/>
</dbReference>
<comment type="similarity">
    <text evidence="2">Belongs to the ATP-dependent AMP-binding enzyme family.</text>
</comment>
<dbReference type="GO" id="GO:0044550">
    <property type="term" value="P:secondary metabolite biosynthetic process"/>
    <property type="evidence" value="ECO:0007669"/>
    <property type="project" value="UniProtKB-ARBA"/>
</dbReference>
<dbReference type="InterPro" id="IPR020845">
    <property type="entry name" value="AMP-binding_CS"/>
</dbReference>
<dbReference type="PROSITE" id="PS00455">
    <property type="entry name" value="AMP_BINDING"/>
    <property type="match status" value="4"/>
</dbReference>
<dbReference type="InterPro" id="IPR036736">
    <property type="entry name" value="ACP-like_sf"/>
</dbReference>
<dbReference type="InterPro" id="IPR010071">
    <property type="entry name" value="AA_adenyl_dom"/>
</dbReference>
<evidence type="ECO:0000256" key="7">
    <source>
        <dbReference type="SAM" id="MobiDB-lite"/>
    </source>
</evidence>
<dbReference type="FunFam" id="3.40.50.12780:FF:000012">
    <property type="entry name" value="Non-ribosomal peptide synthetase"/>
    <property type="match status" value="4"/>
</dbReference>
<dbReference type="FunFam" id="3.40.50.980:FF:000001">
    <property type="entry name" value="Non-ribosomal peptide synthetase"/>
    <property type="match status" value="4"/>
</dbReference>
<dbReference type="InterPro" id="IPR003593">
    <property type="entry name" value="AAA+_ATPase"/>
</dbReference>
<dbReference type="Gene3D" id="1.10.1200.10">
    <property type="entry name" value="ACP-like"/>
    <property type="match status" value="4"/>
</dbReference>
<dbReference type="PANTHER" id="PTHR45527">
    <property type="entry name" value="NONRIBOSOMAL PEPTIDE SYNTHETASE"/>
    <property type="match status" value="1"/>
</dbReference>
<feature type="compositionally biased region" description="Polar residues" evidence="7">
    <location>
        <begin position="1"/>
        <end position="10"/>
    </location>
</feature>
<dbReference type="Gene3D" id="3.40.50.12780">
    <property type="entry name" value="N-terminal domain of ligase-like"/>
    <property type="match status" value="1"/>
</dbReference>
<dbReference type="GO" id="GO:0072330">
    <property type="term" value="P:monocarboxylic acid biosynthetic process"/>
    <property type="evidence" value="ECO:0007669"/>
    <property type="project" value="UniProtKB-ARBA"/>
</dbReference>
<dbReference type="Pfam" id="PF00668">
    <property type="entry name" value="Condensation"/>
    <property type="match status" value="4"/>
</dbReference>
<dbReference type="FunFam" id="3.30.300.30:FF:000010">
    <property type="entry name" value="Enterobactin synthetase component F"/>
    <property type="match status" value="4"/>
</dbReference>
<dbReference type="GO" id="GO:0005737">
    <property type="term" value="C:cytoplasm"/>
    <property type="evidence" value="ECO:0007669"/>
    <property type="project" value="TreeGrafter"/>
</dbReference>
<dbReference type="GO" id="GO:0031177">
    <property type="term" value="F:phosphopantetheine binding"/>
    <property type="evidence" value="ECO:0007669"/>
    <property type="project" value="InterPro"/>
</dbReference>
<organism evidence="10 11">
    <name type="scientific">Lysobacter enzymogenes</name>
    <dbReference type="NCBI Taxonomy" id="69"/>
    <lineage>
        <taxon>Bacteria</taxon>
        <taxon>Pseudomonadati</taxon>
        <taxon>Pseudomonadota</taxon>
        <taxon>Gammaproteobacteria</taxon>
        <taxon>Lysobacterales</taxon>
        <taxon>Lysobacteraceae</taxon>
        <taxon>Lysobacter</taxon>
    </lineage>
</organism>
<dbReference type="InterPro" id="IPR023213">
    <property type="entry name" value="CAT-like_dom_sf"/>
</dbReference>
<feature type="domain" description="Carrier" evidence="8">
    <location>
        <begin position="2934"/>
        <end position="3009"/>
    </location>
</feature>
<dbReference type="PANTHER" id="PTHR45527:SF1">
    <property type="entry name" value="FATTY ACID SYNTHASE"/>
    <property type="match status" value="1"/>
</dbReference>
<evidence type="ECO:0000259" key="8">
    <source>
        <dbReference type="PROSITE" id="PS50075"/>
    </source>
</evidence>
<dbReference type="PROSITE" id="PS00211">
    <property type="entry name" value="ABC_TRANSPORTER_1"/>
    <property type="match status" value="1"/>
</dbReference>
<feature type="region of interest" description="Disordered" evidence="7">
    <location>
        <begin position="1"/>
        <end position="37"/>
    </location>
</feature>
<dbReference type="SUPFAM" id="SSF52777">
    <property type="entry name" value="CoA-dependent acyltransferases"/>
    <property type="match status" value="9"/>
</dbReference>
<feature type="domain" description="ABC transporter" evidence="9">
    <location>
        <begin position="4589"/>
        <end position="4821"/>
    </location>
</feature>
<feature type="compositionally biased region" description="Low complexity" evidence="7">
    <location>
        <begin position="12"/>
        <end position="24"/>
    </location>
</feature>
<dbReference type="GO" id="GO:0005524">
    <property type="term" value="F:ATP binding"/>
    <property type="evidence" value="ECO:0007669"/>
    <property type="project" value="UniProtKB-KW"/>
</dbReference>
<dbReference type="FunFam" id="3.30.559.10:FF:000012">
    <property type="entry name" value="Non-ribosomal peptide synthetase"/>
    <property type="match status" value="1"/>
</dbReference>
<dbReference type="FunFam" id="1.10.1200.10:FF:000005">
    <property type="entry name" value="Nonribosomal peptide synthetase 1"/>
    <property type="match status" value="1"/>
</dbReference>
<dbReference type="InterPro" id="IPR000873">
    <property type="entry name" value="AMP-dep_synth/lig_dom"/>
</dbReference>
<dbReference type="SUPFAM" id="SSF52540">
    <property type="entry name" value="P-loop containing nucleoside triphosphate hydrolases"/>
    <property type="match status" value="1"/>
</dbReference>
<feature type="domain" description="Carrier" evidence="8">
    <location>
        <begin position="789"/>
        <end position="864"/>
    </location>
</feature>
<dbReference type="GO" id="GO:0043041">
    <property type="term" value="P:amino acid activation for nonribosomal peptide biosynthetic process"/>
    <property type="evidence" value="ECO:0007669"/>
    <property type="project" value="TreeGrafter"/>
</dbReference>
<dbReference type="Pfam" id="PF13193">
    <property type="entry name" value="AMP-binding_C"/>
    <property type="match status" value="3"/>
</dbReference>
<sequence length="4899" mass="527704">MSNQQQTHSDGATRAEAGAAADAAAHVDPSAQRSREYWRATLAGAPQGVDLPCERPRRDGAATASEPVERIALNVDAGLRAPLAALAERCGCDLHALLLAAWASLLGRLSNQDEVVVGAIGQSAHLLPLRIDLSGEPDAARLGAQVRARLHDAAAHGELSAQELRRAADPVGDPGYALYRVALLLLHGAAHRAEALDEHRLDLALELNDDGAQIGGALAYDAGLFDRAGAQRIAGYWLRLLAAMTHAPARPLAALPILDADERREALGDGNPRDYPRELGAHQLFEAQARRTPAAAALVFGDRTLSYAELERRAEALAQVLRAAGVGAGDRVAICAARGIGMLVAILATLKSGAAYVPLDTAFPRERLVQIVEDSEPALALLDAEGAELLGRGEEAAVARLRTLAVSADGDAGELKGLVAAAARSPEHGSPLAYVLFTSGSTGRPKGVCVPHRAVVNFLHSMAAEPGLGRDDVLCAITTISFDISVLELLLPLSVGACVALADRRTAGDGAALAAFVDRVGATAMQATPATWRLLLDAGWTPPARMRLLCGGEAWQMELGERLLAGGARLWNVYGPTETTVWSMLQRVEPGQARIGLGRPIDNTRIYLLDAWREPVPAGVAGELYIGGDGVALGYYGRAELSAERFLADPHAQQADARMYRTGDLARRRADGTLEFLGRNDFQVKIRGFRIELGEIEARLSACAGVREAVVLAREDAPGEKQLAAYYQSDRPLAAEALRDALAASLPGYMVPAAFVRMPAWPLTPNGKLDRRALPAPDGDAYARREYEPPQGATETALAAIWQTLLRIERVGRRDHFFELGGHSLLAVQVLSRLRQTFAVELSQQAMFDAPELAQLAAAVDAAERLESASLAAIGPVARAEHMPLSLAQQRLWLLTQIDSASSAYHLYGALRLFGTVDRAALGRAVRALGLRHETLRTRFVLVGEQAMQRIDPDPALTLEFADLRVDAAGDERLVQRERACSEAGARLFATAFDLGRDLPLRAQLLQVHDEAFELQLVVHHIAADGWSMGVMYEDLGRLYAAELEGGPADLPALPVQYADCAVWQRDWLRGERLDAQVRFWRAALAGAPPLLELPSDRSRPPRQDFAGACVPVRIEPALAARLKTLARRHGVTLYMLLLSAWGLALGRLANQDEVVIGSPVAGRQRVETEPLIGFFVNTLALRVDLSGAPSVAALLERVRRHVLQAQAHQELPFDQVVEAVNPPRNPAHTPVYQAMLALQNQQAAQLRMPGAAVVEIVPETTSVQCDLLLDLSEIEGAIVGRLDYASALFDPDTAARFRDAWLRVLQAMLEEPDRSVDQLTMIDDEQRQRVLQLWNRTEREFPRDSSVHAVFQAQAARTPDAPALVEGDRTLSYAELNRRANRIAHRLIAAGVRPDERVAVCMRRSAAMVVGLLGILKAGAGYVPIDPGYPQARRAYLLEDCAPSAILSEAALCEADWLAAAGVPVLAADGADDDESAGEHDPALAEVSARHLAYVIYTSGSTGEPKGVMVEHRNILRLAVNNTFAVLGEQDCVAHCSNPSFDASTWEIWGALLNGARVLVIAADTVLDPPSFNRALLDGGATALWLTVGLFNEYQQALAPAFAGLKHLLIGGDALDPRKVAQALAAPQRPQRIVNGYGPTETTTFALTHDIVAVEPGARSIPIGRPIANSRAYLLDARLQPVPVGVAGELYLGGDGVARGYLNRPQLSAERFLVDPFAAAPAAGEPAARMYKTGDLARWRSDGTVEFLGRNDFQVKIRGFRIELGEIEARLAGCAGVDEAVVLARAEHTGAGLAGPKRLVAYCLAGEDFDVAAVRAALASNLPDYMMPSAFVRIDAWPLTANGKLDRRALPAPEHDAYARSEYAPPQGEAEQVAAAAWGEALKLERVGRDDNFFELGGHSLIAVALVQRLRRRGWRIDAAHLFAAASLKDFAAELRRDSADAQVPPNRIPAGAQRIEPQMLALATLTQAQIDSVVAAVGSAADIQDIYPLAPLQEGILFHRMLAERGDLYQVAMLMRFADRAAVEDFLAAMQQVVDRHDILRTSFVWHGLSAPLQVVRRHARLEHDAFELDPADGPIAEQLAARYEPARFRFDLSRAPLLRMGYAFDPASQQWLLCVAFHHLALDHTSMEVVLREAGAILQGRAAELLPPVPFREHIWRVGANADADAQRAFFARMLGDIDQPTMPFGLNQGSDDLVRFDECVRLLPAALSAQLRRHARELGVSATALLHLGWAMVLARATGQERVVFGTVLFGRMNAGEGGDRALGLFINTLPIRIEVGDDGIAEAIRRTHQALGELLPHEHAPLALAQRCSALPASTPLFTSLFNYTYSFASAEAEAGLRMEPSAGAERTNYPLAVAVDDRGEDFEIGVQVLPQIGGERVYGYLHAALAGIVQALEQDPSTPVAAIETMPAGERRRILDDWNDSVRDFPLDTCAHTLFSAQAARSGAATALVFGEQRIGYAALNARANRIAHSLRRRGVGPGDLVALALERGIDMVAAILGTLKAGAAYVPMATDAPAERIAFMLADCAPALLLAHRSAQLPQPCAAPVALLDELDAELATLPESDPDLRGMHAARPAYVIYTSGTTGEPKGVVVTHRNLVNFVYWCGDAGLTAPGSSMTQFAPYTFDASAGEIFAALLAGTCLHLLDDATIQSPQKLQDYLFEHRVQFSALPPAYLQQMDPARAPEGFRLLTAGSAPTPELVERWAGRGDYLNGYGPTETTILSTATALSADTRTISIGRPVANTRVYLLDARGRPVPVGVSGEIWIGGEGVTPGYLNRPELTAERYRPDPFSAVAGARMYRTGDLGRWLGDGTIEFLGRNDFQVKIRGFRIELGEIETRLCGFDGVREAVVLARADARGETRLLAYYLAPAACDTATLRQHLSQALPEYMLPAAFVWMREWPLTGNGKIDRKALPAPDEQAFARRAYAAPEGERERALAALWGELLGVGEIGRHDHFFELGGHSLLAMRLVSRIRDGFGIELPLRALFDAPVLHELAQRLSDPQPARSEAIVPLPRDGEPALAPAQQRLWFLSQIADASAAYHMGGAVALRGPLDVPALAWALQAVVERHEALRTRFVARDGRPSLRIDPQARIELGVADLRAAADPQAQARAAWTALFERRFDLAADLPLRAELLRVGEDEHRLHLAMHHIAGDGWSIGVMLHELGALYAARLAGAPDPLPPLPVQYADFAAWQRDWLERGNAERLSAYWRDALAGAPSALELPSDRPRPPLQDFSGDSVPVSLDAELTERLRALSQRQGTTLYATLLASWAALLSRLSNQDEVVVGAPMAGRSRGEIEPLIGFFVNTVALRVDLAAAADVAALLQQCKSTLLDAQAHQDLPFDYVVEAVKPPRSAAHTPIFQTMLTLNERVESRLRLPGVEVIPVEAESTVAQFDLSLDLEEGEGDVSGALGYATALFDRSTAQRYAGYWLCVLQAMAADERLPLAQLPLADRAERERLLQYGRGDEIGVESDAYLHQRFQARAAAAPEATALICAGRTISYGELNARANRIAHRLIALGVGPDATVAVCLDRGIDAIAALLAVLKAGGAYVPIDPQLPAERIGYYARDCAPTAVVASHALAPLFDAVAGANVVYPDRDGLDGQPAHDPDPAARGLRSGHLAYVIYTSGSTGQPKGVLIEHRSILARVEHAIGAYRLQPADRCLQFTALGFDASLLQIFSALGAGASLLVRGPEPWSAEQTVAEIDAHGVSVADVPPSYLPALLQAGERGAIERLRIAVIGGEATLSDTLRGKAAGFAIHNEYGPTEATVTATSLILAAGEPVAIASQYLPIGRPLAGTRAYVLDRERRLAPMGAVGELYIGGVGVARGYLGRDALTAERFLADPFDGGADARIYRSGDLVRWLPHGELEYLGRNDFQVKLRGFRIELGEIEAQMRAYPGVREAVAIARDAADGQRSLVGYCLVDGELSTAGLRAHLATLLPDYMVPAGLVGLDRWPLTSAGKLDRNALPAPDRLAGARDGYAPPQGALERAIAAVWAQTLGLERVGRDDGFFDLGGHSLLMLSMIRKLAEQGIAVAVQDVYRFASLRALAARVADASADPSQWLRSRDWRHAEATVAGRRALWLAPAGEDEVQALKRALSRMPAAALPQRIAFADDPAAALAQARLARPVAASADIEPRWLELDAGLARAGAASAEASVVERLGFGAIHRELLRWNGRDALHVVPLAGWWSAQELRRAFARVVREQPMLRAAADIGSAAFDVLDPEAFAAADAVWLDLREVAAGDIDACHARIGERLRAAKAASRLSYAATLISHSDGEHLLALYGDHLIWDGQSFDAIEAAMLAALTATPAAAPARYGGFPSVAADAFETHEPAALDRLAAQFEPAALAADMRATAAALAGRRGQAQRAVAASIALAADVAPAQQAFAAFHRFASRVLGIERFGAVLTHHGRQLGERSLFGEVGLLVDKIPLRVDAETELDTAMRRVAGLHREGLRYIDWQRSGDARLAGTLPDFADEVSFNYQPRIGSAWEADAAAVSAMLDKIRASDGIVCEFFAGDDELQMFFAFKGDDKDEDNVKALLSEMSGVLLNMAAKTPAAPGPQPPVSAPTAPAEVREAAIVVENLRKRYSDADVVKGISFSVPKGSCFGILGPNGAGKTSLLGMIEGIVPISSGRIQVMGMDVASEIRKIQPHFGVQLQYSHYFQFLTIRELLVFYSELRAAASGKRKVVPPPGLLERLDLADKLKFKVEELSGGQKQRLSIALALLDDPQIVFLDEPTAALDPHSRRYTWEFIEELKRDRNRTIVLTTHYMEEAERLCDEIMIMNQGEIVGQGMPSLLIADLNAARQTRIKLAADAPGEAIARAVCARYPTAWDAFTDSLVISSNEVAEALGEAMAQAQAHGAAIVDIHLERLSLEDVFLNKTGKELKP</sequence>
<dbReference type="PROSITE" id="PS50075">
    <property type="entry name" value="CARRIER"/>
    <property type="match status" value="4"/>
</dbReference>
<evidence type="ECO:0000313" key="11">
    <source>
        <dbReference type="Proteomes" id="UP000218824"/>
    </source>
</evidence>
<dbReference type="Gene3D" id="2.30.38.10">
    <property type="entry name" value="Luciferase, Domain 3"/>
    <property type="match status" value="3"/>
</dbReference>
<dbReference type="CDD" id="cd12116">
    <property type="entry name" value="A_NRPS_Ta1_like"/>
    <property type="match status" value="1"/>
</dbReference>
<dbReference type="InterPro" id="IPR009081">
    <property type="entry name" value="PP-bd_ACP"/>
</dbReference>
<dbReference type="SMART" id="SM00382">
    <property type="entry name" value="AAA"/>
    <property type="match status" value="1"/>
</dbReference>
<dbReference type="GeneID" id="83064637"/>
<dbReference type="InterPro" id="IPR006162">
    <property type="entry name" value="Ppantetheine_attach_site"/>
</dbReference>
<dbReference type="Gene3D" id="3.40.50.300">
    <property type="entry name" value="P-loop containing nucleotide triphosphate hydrolases"/>
    <property type="match status" value="1"/>
</dbReference>
<dbReference type="EMBL" id="AP014940">
    <property type="protein sequence ID" value="BAV98285.1"/>
    <property type="molecule type" value="Genomic_DNA"/>
</dbReference>
<evidence type="ECO:0000256" key="3">
    <source>
        <dbReference type="ARBA" id="ARBA00022450"/>
    </source>
</evidence>
<dbReference type="Gene3D" id="3.40.50.980">
    <property type="match status" value="6"/>
</dbReference>
<dbReference type="InterPro" id="IPR001242">
    <property type="entry name" value="Condensation_dom"/>
</dbReference>
<accession>A0AAU9ASU9</accession>
<dbReference type="RefSeq" id="WP_096378780.1">
    <property type="nucleotide sequence ID" value="NZ_AP014940.1"/>
</dbReference>
<name>A0AAU9ASU9_LYSEN</name>
<keyword evidence="3" id="KW-0596">Phosphopantetheine</keyword>
<dbReference type="GO" id="GO:0016887">
    <property type="term" value="F:ATP hydrolysis activity"/>
    <property type="evidence" value="ECO:0007669"/>
    <property type="project" value="InterPro"/>
</dbReference>
<dbReference type="Gene3D" id="3.30.559.10">
    <property type="entry name" value="Chloramphenicol acetyltransferase-like domain"/>
    <property type="match status" value="4"/>
</dbReference>
<proteinExistence type="inferred from homology"/>
<dbReference type="InterPro" id="IPR045851">
    <property type="entry name" value="AMP-bd_C_sf"/>
</dbReference>
<dbReference type="Gene3D" id="3.30.300.30">
    <property type="match status" value="4"/>
</dbReference>
<dbReference type="InterPro" id="IPR003439">
    <property type="entry name" value="ABC_transporter-like_ATP-bd"/>
</dbReference>
<dbReference type="InterPro" id="IPR017871">
    <property type="entry name" value="ABC_transporter-like_CS"/>
</dbReference>
<feature type="domain" description="Carrier" evidence="8">
    <location>
        <begin position="1866"/>
        <end position="1940"/>
    </location>
</feature>
<dbReference type="InterPro" id="IPR020806">
    <property type="entry name" value="PKS_PP-bd"/>
</dbReference>
<dbReference type="CDD" id="cd19531">
    <property type="entry name" value="LCL_NRPS-like"/>
    <property type="match status" value="2"/>
</dbReference>
<evidence type="ECO:0000256" key="2">
    <source>
        <dbReference type="ARBA" id="ARBA00006432"/>
    </source>
</evidence>
<evidence type="ECO:0000313" key="10">
    <source>
        <dbReference type="EMBL" id="BAV98285.1"/>
    </source>
</evidence>
<keyword evidence="5" id="KW-0547">Nucleotide-binding</keyword>
<dbReference type="InterPro" id="IPR025110">
    <property type="entry name" value="AMP-bd_C"/>
</dbReference>
<dbReference type="FunFam" id="2.30.38.10:FF:000001">
    <property type="entry name" value="Non-ribosomal peptide synthetase PvdI"/>
    <property type="match status" value="4"/>
</dbReference>
<dbReference type="SMART" id="SM00823">
    <property type="entry name" value="PKS_PP"/>
    <property type="match status" value="4"/>
</dbReference>
<evidence type="ECO:0000256" key="1">
    <source>
        <dbReference type="ARBA" id="ARBA00001957"/>
    </source>
</evidence>
<dbReference type="PROSITE" id="PS00012">
    <property type="entry name" value="PHOSPHOPANTETHEINE"/>
    <property type="match status" value="3"/>
</dbReference>
<dbReference type="Gene3D" id="3.30.559.30">
    <property type="entry name" value="Nonribosomal peptide synthetase, condensation domain"/>
    <property type="match status" value="5"/>
</dbReference>
<evidence type="ECO:0000256" key="5">
    <source>
        <dbReference type="ARBA" id="ARBA00022741"/>
    </source>
</evidence>
<dbReference type="PROSITE" id="PS50893">
    <property type="entry name" value="ABC_TRANSPORTER_2"/>
    <property type="match status" value="1"/>
</dbReference>
<dbReference type="Pfam" id="PF00005">
    <property type="entry name" value="ABC_tran"/>
    <property type="match status" value="1"/>
</dbReference>